<dbReference type="GO" id="GO:0008408">
    <property type="term" value="F:3'-5' exonuclease activity"/>
    <property type="evidence" value="ECO:0007669"/>
    <property type="project" value="UniProtKB-UniRule"/>
</dbReference>
<dbReference type="Gene3D" id="3.60.21.10">
    <property type="match status" value="1"/>
</dbReference>
<feature type="binding site" evidence="9">
    <location>
        <position position="205"/>
    </location>
    <ligand>
        <name>Mn(2+)</name>
        <dbReference type="ChEBI" id="CHEBI:29035"/>
        <label>1</label>
    </ligand>
</feature>
<evidence type="ECO:0000256" key="6">
    <source>
        <dbReference type="ARBA" id="ARBA00022839"/>
    </source>
</evidence>
<sequence>MTEADYSVEHLHLLHVSDTHLGYRQYGIIEREMDFYQVFEEVIDIAIREHVDAVIHTGDLFDSTRPPAQAIRAAIRALKKLRGHGIPFIVLAGDHDTPKRANLSPLTELDEVGLAYTIGAIGDKPTTIQIDTRHGRLLVSGIRSQKGLHARKHLLDAFKQLVPRDRSTVNILLLHQALREVAPNYEVELGELPKGFSYYALGHIHLYREFRLGDAAVVYPGSPEVLRIDEAREQPQRYVVLVEVDQRSTKSLERIRLEMPRPIVYKEIIYQGLAEFKSLLVELREKLAKMAAKGVKKPLLYMYVKRLPRGSKTDIYTLVERILGSYILDYKLNIETVIENVPKTVQSAAATINIENILRELLGNDELAQLAVKLIEILGGESEKHALKEAYSIVAQEFGLDREAGLL</sequence>
<protein>
    <recommendedName>
        <fullName evidence="9">DNA double-strand break repair protein Mre11</fullName>
        <ecNumber evidence="9">3.1.-.-</ecNumber>
    </recommendedName>
</protein>
<comment type="activity regulation">
    <text evidence="9">Nuclease activity is regulated by Rad50.</text>
</comment>
<dbReference type="KEGG" id="hbu:Hbut_1192"/>
<dbReference type="CDD" id="cd00840">
    <property type="entry name" value="MPP_Mre11_N"/>
    <property type="match status" value="1"/>
</dbReference>
<keyword evidence="12" id="KW-1185">Reference proteome</keyword>
<dbReference type="STRING" id="415426.Hbut_1192"/>
<keyword evidence="4 9" id="KW-0227">DNA damage</keyword>
<dbReference type="PANTHER" id="PTHR30337">
    <property type="entry name" value="COMPONENT OF ATP-DEPENDENT DSDNA EXONUCLEASE"/>
    <property type="match status" value="1"/>
</dbReference>
<dbReference type="InterPro" id="IPR029052">
    <property type="entry name" value="Metallo-depent_PP-like"/>
</dbReference>
<dbReference type="EMBL" id="CP000493">
    <property type="protein sequence ID" value="ABM81026.1"/>
    <property type="molecule type" value="Genomic_DNA"/>
</dbReference>
<dbReference type="HAMAP" id="MF_02044">
    <property type="entry name" value="Mre11"/>
    <property type="match status" value="1"/>
</dbReference>
<dbReference type="GO" id="GO:0000403">
    <property type="term" value="F:Y-form DNA binding"/>
    <property type="evidence" value="ECO:0007669"/>
    <property type="project" value="UniProtKB-UniRule"/>
</dbReference>
<dbReference type="RefSeq" id="WP_011822344.1">
    <property type="nucleotide sequence ID" value="NC_008818.1"/>
</dbReference>
<comment type="similarity">
    <text evidence="9">Belongs to the MRE11/RAD32 family.</text>
</comment>
<dbReference type="GO" id="GO:0045027">
    <property type="term" value="F:DNA end binding"/>
    <property type="evidence" value="ECO:0007669"/>
    <property type="project" value="UniProtKB-UniRule"/>
</dbReference>
<proteinExistence type="inferred from homology"/>
<dbReference type="SUPFAM" id="SSF56300">
    <property type="entry name" value="Metallo-dependent phosphatases"/>
    <property type="match status" value="1"/>
</dbReference>
<dbReference type="InterPro" id="IPR041796">
    <property type="entry name" value="Mre11_N"/>
</dbReference>
<keyword evidence="2 9" id="KW-0479">Metal-binding</keyword>
<dbReference type="EnsemblBacteria" id="ABM81026">
    <property type="protein sequence ID" value="ABM81026"/>
    <property type="gene ID" value="Hbut_1192"/>
</dbReference>
<feature type="binding site" evidence="9">
    <location>
        <position position="20"/>
    </location>
    <ligand>
        <name>Mn(2+)</name>
        <dbReference type="ChEBI" id="CHEBI:29035"/>
        <label>1</label>
    </ligand>
</feature>
<dbReference type="Pfam" id="PF00149">
    <property type="entry name" value="Metallophos"/>
    <property type="match status" value="1"/>
</dbReference>
<keyword evidence="8 9" id="KW-0464">Manganese</keyword>
<feature type="binding site" evidence="9">
    <location>
        <position position="59"/>
    </location>
    <ligand>
        <name>Mn(2+)</name>
        <dbReference type="ChEBI" id="CHEBI:29035"/>
        <label>2</label>
    </ligand>
</feature>
<feature type="domain" description="Calcineurin-like phosphoesterase" evidence="10">
    <location>
        <begin position="12"/>
        <end position="206"/>
    </location>
</feature>
<keyword evidence="3 9" id="KW-0255">Endonuclease</keyword>
<dbReference type="InterPro" id="IPR050535">
    <property type="entry name" value="DNA_Repair-Maintenance_Comp"/>
</dbReference>
<organism evidence="11 12">
    <name type="scientific">Hyperthermus butylicus (strain DSM 5456 / JCM 9403 / PLM1-5)</name>
    <dbReference type="NCBI Taxonomy" id="415426"/>
    <lineage>
        <taxon>Archaea</taxon>
        <taxon>Thermoproteota</taxon>
        <taxon>Thermoprotei</taxon>
        <taxon>Desulfurococcales</taxon>
        <taxon>Pyrodictiaceae</taxon>
        <taxon>Hyperthermus</taxon>
    </lineage>
</organism>
<comment type="cofactor">
    <cofactor evidence="9">
        <name>Mn(2+)</name>
        <dbReference type="ChEBI" id="CHEBI:29035"/>
    </cofactor>
    <text evidence="9">Binds 2 manganese ions per subunit.</text>
</comment>
<dbReference type="InterPro" id="IPR004843">
    <property type="entry name" value="Calcineurin-like_PHP"/>
</dbReference>
<name>A2BM15_HYPBU</name>
<keyword evidence="6 9" id="KW-0269">Exonuclease</keyword>
<dbReference type="AlphaFoldDB" id="A2BM15"/>
<dbReference type="GO" id="GO:0004519">
    <property type="term" value="F:endonuclease activity"/>
    <property type="evidence" value="ECO:0007669"/>
    <property type="project" value="UniProtKB-UniRule"/>
</dbReference>
<dbReference type="GO" id="GO:0006302">
    <property type="term" value="P:double-strand break repair"/>
    <property type="evidence" value="ECO:0007669"/>
    <property type="project" value="UniProtKB-UniRule"/>
</dbReference>
<comment type="subunit">
    <text evidence="9">Homodimer. Forms a heterotetramer composed of two Mre11 subunits and two Rad50 subunits.</text>
</comment>
<accession>A2BM15</accession>
<evidence type="ECO:0000313" key="12">
    <source>
        <dbReference type="Proteomes" id="UP000002593"/>
    </source>
</evidence>
<feature type="binding site" evidence="9">
    <location>
        <position position="18"/>
    </location>
    <ligand>
        <name>Mn(2+)</name>
        <dbReference type="ChEBI" id="CHEBI:29035"/>
        <label>1</label>
    </ligand>
</feature>
<dbReference type="GeneID" id="25393318"/>
<dbReference type="eggNOG" id="arCOG00397">
    <property type="taxonomic scope" value="Archaea"/>
</dbReference>
<evidence type="ECO:0000256" key="9">
    <source>
        <dbReference type="HAMAP-Rule" id="MF_02044"/>
    </source>
</evidence>
<dbReference type="Proteomes" id="UP000002593">
    <property type="component" value="Chromosome"/>
</dbReference>
<comment type="function">
    <text evidence="9">Part of the Rad50/Mre11 complex, which is involved in the early steps of DNA double-strand break (DSB) repair. The complex may facilitate opening of the processed DNA ends to aid in the recruitment of HerA and NurA. Mre11 binds to DSB ends and has both double-stranded 3'-5' exonuclease activity and single-stranded endonuclease activity.</text>
</comment>
<evidence type="ECO:0000256" key="1">
    <source>
        <dbReference type="ARBA" id="ARBA00022722"/>
    </source>
</evidence>
<gene>
    <name evidence="9" type="primary">mre11</name>
    <name evidence="11" type="ordered locus">Hbut_1192</name>
</gene>
<reference evidence="11 12" key="1">
    <citation type="journal article" date="2007" name="Archaea">
        <title>The genome of Hyperthermus butylicus: a sulfur-reducing, peptide fermenting, neutrophilic Crenarchaeote growing up to 108 degrees C.</title>
        <authorList>
            <person name="Brugger K."/>
            <person name="Chen L."/>
            <person name="Stark M."/>
            <person name="Zibat A."/>
            <person name="Redder P."/>
            <person name="Ruepp A."/>
            <person name="Awayez M."/>
            <person name="She Q."/>
            <person name="Garrett R.A."/>
            <person name="Klenk H.P."/>
        </authorList>
    </citation>
    <scope>NUCLEOTIDE SEQUENCE [LARGE SCALE GENOMIC DNA]</scope>
    <source>
        <strain evidence="12">DSM 5456 / JCM 9403 / PLM1-5</strain>
    </source>
</reference>
<dbReference type="InterPro" id="IPR032885">
    <property type="entry name" value="Mre11_archaea-type"/>
</dbReference>
<feature type="binding site" evidence="9">
    <location>
        <position position="94"/>
    </location>
    <ligand>
        <name>Mn(2+)</name>
        <dbReference type="ChEBI" id="CHEBI:29035"/>
        <label>2</label>
    </ligand>
</feature>
<feature type="binding site" evidence="9">
    <location>
        <position position="175"/>
    </location>
    <ligand>
        <name>Mn(2+)</name>
        <dbReference type="ChEBI" id="CHEBI:29035"/>
        <label>2</label>
    </ligand>
</feature>
<evidence type="ECO:0000256" key="8">
    <source>
        <dbReference type="ARBA" id="ARBA00023211"/>
    </source>
</evidence>
<keyword evidence="7 9" id="KW-0234">DNA repair</keyword>
<keyword evidence="5 9" id="KW-0378">Hydrolase</keyword>
<keyword evidence="1 9" id="KW-0540">Nuclease</keyword>
<dbReference type="PANTHER" id="PTHR30337:SF0">
    <property type="entry name" value="NUCLEASE SBCCD SUBUNIT D"/>
    <property type="match status" value="1"/>
</dbReference>
<dbReference type="EC" id="3.1.-.-" evidence="9"/>
<evidence type="ECO:0000313" key="11">
    <source>
        <dbReference type="EMBL" id="ABM81026.1"/>
    </source>
</evidence>
<dbReference type="OrthoDB" id="11638at2157"/>
<evidence type="ECO:0000256" key="2">
    <source>
        <dbReference type="ARBA" id="ARBA00022723"/>
    </source>
</evidence>
<dbReference type="HOGENOM" id="CLU_026621_5_2_2"/>
<feature type="active site" description="Proton donor" evidence="9">
    <location>
        <position position="95"/>
    </location>
</feature>
<evidence type="ECO:0000256" key="4">
    <source>
        <dbReference type="ARBA" id="ARBA00022763"/>
    </source>
</evidence>
<evidence type="ECO:0000256" key="3">
    <source>
        <dbReference type="ARBA" id="ARBA00022759"/>
    </source>
</evidence>
<feature type="binding site" evidence="9">
    <location>
        <position position="203"/>
    </location>
    <ligand>
        <name>Mn(2+)</name>
        <dbReference type="ChEBI" id="CHEBI:29035"/>
        <label>2</label>
    </ligand>
</feature>
<dbReference type="GO" id="GO:0030145">
    <property type="term" value="F:manganese ion binding"/>
    <property type="evidence" value="ECO:0007669"/>
    <property type="project" value="UniProtKB-UniRule"/>
</dbReference>
<evidence type="ECO:0000256" key="5">
    <source>
        <dbReference type="ARBA" id="ARBA00022801"/>
    </source>
</evidence>
<evidence type="ECO:0000256" key="7">
    <source>
        <dbReference type="ARBA" id="ARBA00023204"/>
    </source>
</evidence>
<evidence type="ECO:0000259" key="10">
    <source>
        <dbReference type="Pfam" id="PF00149"/>
    </source>
</evidence>
<feature type="binding site" evidence="9">
    <location>
        <position position="59"/>
    </location>
    <ligand>
        <name>Mn(2+)</name>
        <dbReference type="ChEBI" id="CHEBI:29035"/>
        <label>1</label>
    </ligand>
</feature>